<evidence type="ECO:0000313" key="2">
    <source>
        <dbReference type="Proteomes" id="UP001642409"/>
    </source>
</evidence>
<protein>
    <submittedName>
        <fullName evidence="1">Hypothetical_protein</fullName>
    </submittedName>
</protein>
<reference evidence="1 2" key="1">
    <citation type="submission" date="2024-07" db="EMBL/GenBank/DDBJ databases">
        <authorList>
            <person name="Akdeniz Z."/>
        </authorList>
    </citation>
    <scope>NUCLEOTIDE SEQUENCE [LARGE SCALE GENOMIC DNA]</scope>
</reference>
<keyword evidence="2" id="KW-1185">Reference proteome</keyword>
<accession>A0ABP1KPX5</accession>
<dbReference type="EMBL" id="CAXDID020000264">
    <property type="protein sequence ID" value="CAL6066746.1"/>
    <property type="molecule type" value="Genomic_DNA"/>
</dbReference>
<name>A0ABP1KPX5_9EUKA</name>
<organism evidence="1 2">
    <name type="scientific">Hexamita inflata</name>
    <dbReference type="NCBI Taxonomy" id="28002"/>
    <lineage>
        <taxon>Eukaryota</taxon>
        <taxon>Metamonada</taxon>
        <taxon>Diplomonadida</taxon>
        <taxon>Hexamitidae</taxon>
        <taxon>Hexamitinae</taxon>
        <taxon>Hexamita</taxon>
    </lineage>
</organism>
<gene>
    <name evidence="1" type="ORF">HINF_LOCUS52657</name>
</gene>
<proteinExistence type="predicted"/>
<comment type="caution">
    <text evidence="1">The sequence shown here is derived from an EMBL/GenBank/DDBJ whole genome shotgun (WGS) entry which is preliminary data.</text>
</comment>
<sequence>MELQENLLINLINARKFTPIHVNQVIIQDPNITDESSDENYSLMNLFTELFKRSPEPLVFNKQQLKPNQVYLKHTKTTDICSLIKNECVVNRIHQNTVKELRSTNNDINRINQIINELEDKDNIRYLIKQLNFIINTPEYEISSQSLASSLAVDLFAGFKLGDEKILKFVIDNAQQLE</sequence>
<dbReference type="Proteomes" id="UP001642409">
    <property type="component" value="Unassembled WGS sequence"/>
</dbReference>
<evidence type="ECO:0000313" key="1">
    <source>
        <dbReference type="EMBL" id="CAL6066746.1"/>
    </source>
</evidence>